<dbReference type="EMBL" id="HBUE01117003">
    <property type="protein sequence ID" value="CAG6490815.1"/>
    <property type="molecule type" value="Transcribed_RNA"/>
</dbReference>
<protein>
    <submittedName>
        <fullName evidence="1">(northern house mosquito) hypothetical protein</fullName>
    </submittedName>
</protein>
<accession>A0A8D8CBP3</accession>
<evidence type="ECO:0000313" key="1">
    <source>
        <dbReference type="EMBL" id="CAG6490820.1"/>
    </source>
</evidence>
<name>A0A8D8CBP3_CULPI</name>
<dbReference type="EMBL" id="HBUE01117004">
    <property type="protein sequence ID" value="CAG6490816.1"/>
    <property type="molecule type" value="Transcribed_RNA"/>
</dbReference>
<reference evidence="1" key="1">
    <citation type="submission" date="2021-05" db="EMBL/GenBank/DDBJ databases">
        <authorList>
            <person name="Alioto T."/>
            <person name="Alioto T."/>
            <person name="Gomez Garrido J."/>
        </authorList>
    </citation>
    <scope>NUCLEOTIDE SEQUENCE</scope>
</reference>
<proteinExistence type="predicted"/>
<dbReference type="EMBL" id="HBUE01117005">
    <property type="protein sequence ID" value="CAG6490817.1"/>
    <property type="molecule type" value="Transcribed_RNA"/>
</dbReference>
<sequence>MLDRHRRSHQLVLKSGTVPAVRTVSLLASFDRFSTAWYGRPLPEVSFSQRDQPRSRLCGLSPSIRFSSDIRLLNRFLKSATIPAARSVFLLPPSGRFSSNPRWSTIAGGILSFSRGA</sequence>
<dbReference type="AlphaFoldDB" id="A0A8D8CBP3"/>
<organism evidence="1">
    <name type="scientific">Culex pipiens</name>
    <name type="common">House mosquito</name>
    <dbReference type="NCBI Taxonomy" id="7175"/>
    <lineage>
        <taxon>Eukaryota</taxon>
        <taxon>Metazoa</taxon>
        <taxon>Ecdysozoa</taxon>
        <taxon>Arthropoda</taxon>
        <taxon>Hexapoda</taxon>
        <taxon>Insecta</taxon>
        <taxon>Pterygota</taxon>
        <taxon>Neoptera</taxon>
        <taxon>Endopterygota</taxon>
        <taxon>Diptera</taxon>
        <taxon>Nematocera</taxon>
        <taxon>Culicoidea</taxon>
        <taxon>Culicidae</taxon>
        <taxon>Culicinae</taxon>
        <taxon>Culicini</taxon>
        <taxon>Culex</taxon>
        <taxon>Culex</taxon>
    </lineage>
</organism>
<dbReference type="EMBL" id="HBUE01117011">
    <property type="protein sequence ID" value="CAG6490820.1"/>
    <property type="molecule type" value="Transcribed_RNA"/>
</dbReference>
<dbReference type="EMBL" id="HBUE01117019">
    <property type="protein sequence ID" value="CAG6490823.1"/>
    <property type="molecule type" value="Transcribed_RNA"/>
</dbReference>
<dbReference type="EMBL" id="HBUE01117012">
    <property type="protein sequence ID" value="CAG6490821.1"/>
    <property type="molecule type" value="Transcribed_RNA"/>
</dbReference>